<gene>
    <name evidence="1" type="ORF">JZO70_19450</name>
</gene>
<comment type="caution">
    <text evidence="1">The sequence shown here is derived from an EMBL/GenBank/DDBJ whole genome shotgun (WGS) entry which is preliminary data.</text>
</comment>
<sequence>MPVKVSNNLVDSFHSFEFVGLGKGIFSDPLPTYQNFFSQSVPVELFHDFKENVMEQVFKELDFISSEVYSNFSLRSRIKQEPHGAISYVRNASIFIPYKNKRILLNNVQFIKLMTRNSSTLGFYEFRVDFNQSTVVSYIPEFKELVEFLKQSDLVYRGFFVTGKNEVSVLAHQSSNTITVNKFFFAFLDKAKEPGSHRYNEAFLLMNNRWPMMQLAVANSKGDMLNGYEPRN</sequence>
<dbReference type="EMBL" id="JAFREM010000032">
    <property type="protein sequence ID" value="MBO1308361.1"/>
    <property type="molecule type" value="Genomic_DNA"/>
</dbReference>
<keyword evidence="2" id="KW-1185">Reference proteome</keyword>
<evidence type="ECO:0000313" key="2">
    <source>
        <dbReference type="Proteomes" id="UP000664601"/>
    </source>
</evidence>
<dbReference type="Proteomes" id="UP000664601">
    <property type="component" value="Unassembled WGS sequence"/>
</dbReference>
<reference evidence="1 2" key="1">
    <citation type="submission" date="2021-03" db="EMBL/GenBank/DDBJ databases">
        <title>Enterococcal diversity collection.</title>
        <authorList>
            <person name="Gilmore M.S."/>
            <person name="Schwartzman J."/>
            <person name="Van Tyne D."/>
            <person name="Martin M."/>
            <person name="Earl A.M."/>
            <person name="Manson A.L."/>
            <person name="Straub T."/>
            <person name="Salamzade R."/>
            <person name="Saavedra J."/>
            <person name="Lebreton F."/>
            <person name="Prichula J."/>
            <person name="Schaufler K."/>
            <person name="Gaca A."/>
            <person name="Sgardioli B."/>
            <person name="Wagenaar J."/>
            <person name="Strong T."/>
        </authorList>
    </citation>
    <scope>NUCLEOTIDE SEQUENCE [LARGE SCALE GENOMIC DNA]</scope>
    <source>
        <strain evidence="1 2">669A</strain>
    </source>
</reference>
<protein>
    <submittedName>
        <fullName evidence="1">Uncharacterized protein</fullName>
    </submittedName>
</protein>
<proteinExistence type="predicted"/>
<name>A0ABS3LFE6_9ENTE</name>
<evidence type="ECO:0000313" key="1">
    <source>
        <dbReference type="EMBL" id="MBO1308361.1"/>
    </source>
</evidence>
<accession>A0ABS3LFE6</accession>
<organism evidence="1 2">
    <name type="scientific">Candidatus Enterococcus moelleringii</name>
    <dbReference type="NCBI Taxonomy" id="2815325"/>
    <lineage>
        <taxon>Bacteria</taxon>
        <taxon>Bacillati</taxon>
        <taxon>Bacillota</taxon>
        <taxon>Bacilli</taxon>
        <taxon>Lactobacillales</taxon>
        <taxon>Enterococcaceae</taxon>
        <taxon>Enterococcus</taxon>
    </lineage>
</organism>
<dbReference type="RefSeq" id="WP_207675356.1">
    <property type="nucleotide sequence ID" value="NZ_JAFREM010000032.1"/>
</dbReference>